<feature type="compositionally biased region" description="Basic and acidic residues" evidence="1">
    <location>
        <begin position="10"/>
        <end position="44"/>
    </location>
</feature>
<feature type="region of interest" description="Disordered" evidence="1">
    <location>
        <begin position="1"/>
        <end position="83"/>
    </location>
</feature>
<name>A0A2V2MNV2_9EURY</name>
<dbReference type="EMBL" id="QGMZ01000053">
    <property type="protein sequence ID" value="PWR69782.1"/>
    <property type="molecule type" value="Genomic_DNA"/>
</dbReference>
<dbReference type="Proteomes" id="UP000245934">
    <property type="component" value="Unassembled WGS sequence"/>
</dbReference>
<evidence type="ECO:0000313" key="3">
    <source>
        <dbReference type="Proteomes" id="UP000245934"/>
    </source>
</evidence>
<dbReference type="OrthoDB" id="116312at2157"/>
<reference evidence="2 3" key="1">
    <citation type="submission" date="2018-05" db="EMBL/GenBank/DDBJ databases">
        <title>Draft genome of Methanospirillum stamsii Pt1.</title>
        <authorList>
            <person name="Dueholm M.S."/>
            <person name="Nielsen P.H."/>
            <person name="Bakmann L.F."/>
            <person name="Otzen D.E."/>
        </authorList>
    </citation>
    <scope>NUCLEOTIDE SEQUENCE [LARGE SCALE GENOMIC DNA]</scope>
    <source>
        <strain evidence="2 3">Pt1</strain>
    </source>
</reference>
<gene>
    <name evidence="2" type="ORF">DLD82_16935</name>
</gene>
<evidence type="ECO:0000313" key="2">
    <source>
        <dbReference type="EMBL" id="PWR69782.1"/>
    </source>
</evidence>
<dbReference type="AlphaFoldDB" id="A0A2V2MNV2"/>
<comment type="caution">
    <text evidence="2">The sequence shown here is derived from an EMBL/GenBank/DDBJ whole genome shotgun (WGS) entry which is preliminary data.</text>
</comment>
<accession>A0A2V2MNV2</accession>
<protein>
    <submittedName>
        <fullName evidence="2">Uncharacterized protein</fullName>
    </submittedName>
</protein>
<evidence type="ECO:0000256" key="1">
    <source>
        <dbReference type="SAM" id="MobiDB-lite"/>
    </source>
</evidence>
<dbReference type="RefSeq" id="WP_109942318.1">
    <property type="nucleotide sequence ID" value="NZ_CP176366.1"/>
</dbReference>
<dbReference type="GeneID" id="97608533"/>
<keyword evidence="3" id="KW-1185">Reference proteome</keyword>
<proteinExistence type="predicted"/>
<sequence length="93" mass="11061">MSPRTINPNPDRRYRQREGRISRDKERYLESIRHHPMKMPDPHPVRQAWKKRQNPGPWHTTHSHAHEEALGPHTNQPGPIRFPVKITINGRKN</sequence>
<organism evidence="2 3">
    <name type="scientific">Methanospirillum stamsii</name>
    <dbReference type="NCBI Taxonomy" id="1277351"/>
    <lineage>
        <taxon>Archaea</taxon>
        <taxon>Methanobacteriati</taxon>
        <taxon>Methanobacteriota</taxon>
        <taxon>Stenosarchaea group</taxon>
        <taxon>Methanomicrobia</taxon>
        <taxon>Methanomicrobiales</taxon>
        <taxon>Methanospirillaceae</taxon>
        <taxon>Methanospirillum</taxon>
    </lineage>
</organism>